<geneLocation type="plasmid" evidence="1 2">
    <name>pHP-187</name>
</geneLocation>
<name>E4PSB4_MARAH</name>
<reference evidence="2" key="2">
    <citation type="submission" date="2010-02" db="EMBL/GenBank/DDBJ databases">
        <title>Complete genome sequence of Marinobacter adhaerens type strain (HP15).</title>
        <authorList>
            <person name="Gaerdes A.A.M."/>
            <person name="Kaeppel E."/>
            <person name="Shezad A."/>
            <person name="Seebah S."/>
            <person name="Teeling H."/>
            <person name="Yarza P."/>
            <person name="Gloeckner F.O."/>
            <person name="Ullrich M.S."/>
        </authorList>
    </citation>
    <scope>NUCLEOTIDE SEQUENCE [LARGE SCALE GENOMIC DNA]</scope>
    <source>
        <strain evidence="2">DSM 23420 / HP15</strain>
        <plasmid evidence="2">Plasmid pHP-187</plasmid>
    </source>
</reference>
<gene>
    <name evidence="1" type="ordered locus">HP15_p187g152</name>
</gene>
<organism evidence="1 2">
    <name type="scientific">Marinobacter adhaerens (strain DSM 23420 / HP15)</name>
    <dbReference type="NCBI Taxonomy" id="225937"/>
    <lineage>
        <taxon>Bacteria</taxon>
        <taxon>Pseudomonadati</taxon>
        <taxon>Pseudomonadota</taxon>
        <taxon>Gammaproteobacteria</taxon>
        <taxon>Pseudomonadales</taxon>
        <taxon>Marinobacteraceae</taxon>
        <taxon>Marinobacter</taxon>
    </lineage>
</organism>
<dbReference type="Proteomes" id="UP000007077">
    <property type="component" value="Plasmid pHP-187"/>
</dbReference>
<dbReference type="EMBL" id="CP001980">
    <property type="protein sequence ID" value="ADQ00149.1"/>
    <property type="molecule type" value="Genomic_DNA"/>
</dbReference>
<reference evidence="1 2" key="1">
    <citation type="journal article" date="2010" name="Stand. Genomic Sci.">
        <title>Complete genome sequence of Marinobacter adhaerens type strain (HP15), a diatom-interacting marine microorganism.</title>
        <authorList>
            <person name="Gardes A."/>
            <person name="Kaeppel E."/>
            <person name="Shehzad A."/>
            <person name="Seebah S."/>
            <person name="Teeling H."/>
            <person name="Yarza P."/>
            <person name="Glockner F.O."/>
            <person name="Grossart H.P."/>
            <person name="Ullrich M.S."/>
        </authorList>
    </citation>
    <scope>NUCLEOTIDE SEQUENCE [LARGE SCALE GENOMIC DNA]</scope>
    <source>
        <strain evidence="2">DSM 23420 / HP15</strain>
        <plasmid evidence="2">Plasmid pHP-187</plasmid>
    </source>
</reference>
<dbReference type="InterPro" id="IPR035069">
    <property type="entry name" value="TTHA1013/TTHA0281-like"/>
</dbReference>
<evidence type="ECO:0000313" key="1">
    <source>
        <dbReference type="EMBL" id="ADQ00149.1"/>
    </source>
</evidence>
<sequence>MGIILQRGLTLVRQETCGAWMSLGESDGRIDIWRNEGHGLEVEIYAPGSLQRRVDLPSDQWVVLLRRFDSLLEDERILKTLNSGDQAAAFVAECFKVWSMADSRLEALLQELSYVGYRFPDINRTISLTAAAPMVLAERLIFAIYQSGESHKPDTDLVTSPSEIADILQRYGFLLEDIVLVLDSMARFEPAYNYDRGFWGFEAVHRHIPIGLRQGPDGISEAFAPILPGCLVNGKSISEVLSRIQPRVKDVLDHLIANGEPLPRQLDLYMARQRTEYQDARFFTLAVEIS</sequence>
<dbReference type="HOGENOM" id="CLU_959096_0_0_6"/>
<keyword evidence="1" id="KW-0614">Plasmid</keyword>
<dbReference type="AlphaFoldDB" id="E4PSB4"/>
<proteinExistence type="predicted"/>
<dbReference type="Gene3D" id="3.30.160.250">
    <property type="match status" value="1"/>
</dbReference>
<protein>
    <submittedName>
        <fullName evidence="1">Uncharacterized protein</fullName>
    </submittedName>
</protein>
<evidence type="ECO:0000313" key="2">
    <source>
        <dbReference type="Proteomes" id="UP000007077"/>
    </source>
</evidence>
<dbReference type="SUPFAM" id="SSF143100">
    <property type="entry name" value="TTHA1013/TTHA0281-like"/>
    <property type="match status" value="1"/>
</dbReference>
<accession>E4PSB4</accession>
<dbReference type="KEGG" id="mad:HP15_p187g152"/>